<dbReference type="EMBL" id="JASPKY010000240">
    <property type="protein sequence ID" value="KAK9717482.1"/>
    <property type="molecule type" value="Genomic_DNA"/>
</dbReference>
<dbReference type="GO" id="GO:0012505">
    <property type="term" value="C:endomembrane system"/>
    <property type="evidence" value="ECO:0007669"/>
    <property type="project" value="UniProtKB-SubCell"/>
</dbReference>
<feature type="transmembrane region" description="Helical" evidence="6">
    <location>
        <begin position="161"/>
        <end position="186"/>
    </location>
</feature>
<dbReference type="PANTHER" id="PTHR21324">
    <property type="entry name" value="FASTING-INDUCIBLE INTEGRAL MEMBRANE PROTEIN TM6P1-RELATED"/>
    <property type="match status" value="1"/>
</dbReference>
<evidence type="ECO:0000256" key="5">
    <source>
        <dbReference type="ARBA" id="ARBA00023136"/>
    </source>
</evidence>
<dbReference type="Pfam" id="PF10277">
    <property type="entry name" value="Frag1"/>
    <property type="match status" value="1"/>
</dbReference>
<evidence type="ECO:0000313" key="9">
    <source>
        <dbReference type="Proteomes" id="UP001458880"/>
    </source>
</evidence>
<evidence type="ECO:0000256" key="1">
    <source>
        <dbReference type="ARBA" id="ARBA00004127"/>
    </source>
</evidence>
<feature type="transmembrane region" description="Helical" evidence="6">
    <location>
        <begin position="55"/>
        <end position="73"/>
    </location>
</feature>
<protein>
    <submittedName>
        <fullName evidence="8">Frag1/DRAM/Sfk1 family</fullName>
    </submittedName>
</protein>
<dbReference type="Proteomes" id="UP001458880">
    <property type="component" value="Unassembled WGS sequence"/>
</dbReference>
<evidence type="ECO:0000313" key="8">
    <source>
        <dbReference type="EMBL" id="KAK9717482.1"/>
    </source>
</evidence>
<evidence type="ECO:0000256" key="6">
    <source>
        <dbReference type="SAM" id="Phobius"/>
    </source>
</evidence>
<feature type="transmembrane region" description="Helical" evidence="6">
    <location>
        <begin position="94"/>
        <end position="115"/>
    </location>
</feature>
<keyword evidence="5 6" id="KW-0472">Membrane</keyword>
<accession>A0AAW1KHJ7</accession>
<evidence type="ECO:0000259" key="7">
    <source>
        <dbReference type="Pfam" id="PF10277"/>
    </source>
</evidence>
<dbReference type="InterPro" id="IPR019402">
    <property type="entry name" value="CWH43_N"/>
</dbReference>
<keyword evidence="9" id="KW-1185">Reference proteome</keyword>
<dbReference type="InterPro" id="IPR050911">
    <property type="entry name" value="DRAM/TMEM150_Autophagy_Mod"/>
</dbReference>
<keyword evidence="4 6" id="KW-1133">Transmembrane helix</keyword>
<dbReference type="AlphaFoldDB" id="A0AAW1KHJ7"/>
<keyword evidence="3 6" id="KW-0812">Transmembrane</keyword>
<sequence length="262" mass="29753">MVVMYTKVYILPIVVFIWFPITFLVTYLIALQAKDIVAFMPYVSDTGTYSPESCVFGQMLNTGSILIGVVIYIRYRQLQEQSNYFHFVSSVKTLNRHCLWLGISATFGVSLVGNFQETNIFTVHMLGAAMAFGLGTVYQILQTLISIRIYPKVGSKNVNYYRIAISGCCFISCIITLIFAGISLLAFDGEDITKWTSNYAGYKEHVVSAIAEWITITLTMGFICTFTHEFRNLIIYEPEIEHTYEESIHQSDINNTSSIDRY</sequence>
<feature type="transmembrane region" description="Helical" evidence="6">
    <location>
        <begin position="121"/>
        <end position="141"/>
    </location>
</feature>
<feature type="transmembrane region" description="Helical" evidence="6">
    <location>
        <begin position="9"/>
        <end position="30"/>
    </location>
</feature>
<organism evidence="8 9">
    <name type="scientific">Popillia japonica</name>
    <name type="common">Japanese beetle</name>
    <dbReference type="NCBI Taxonomy" id="7064"/>
    <lineage>
        <taxon>Eukaryota</taxon>
        <taxon>Metazoa</taxon>
        <taxon>Ecdysozoa</taxon>
        <taxon>Arthropoda</taxon>
        <taxon>Hexapoda</taxon>
        <taxon>Insecta</taxon>
        <taxon>Pterygota</taxon>
        <taxon>Neoptera</taxon>
        <taxon>Endopterygota</taxon>
        <taxon>Coleoptera</taxon>
        <taxon>Polyphaga</taxon>
        <taxon>Scarabaeiformia</taxon>
        <taxon>Scarabaeidae</taxon>
        <taxon>Rutelinae</taxon>
        <taxon>Popillia</taxon>
    </lineage>
</organism>
<reference evidence="8 9" key="1">
    <citation type="journal article" date="2024" name="BMC Genomics">
        <title>De novo assembly and annotation of Popillia japonica's genome with initial clues to its potential as an invasive pest.</title>
        <authorList>
            <person name="Cucini C."/>
            <person name="Boschi S."/>
            <person name="Funari R."/>
            <person name="Cardaioli E."/>
            <person name="Iannotti N."/>
            <person name="Marturano G."/>
            <person name="Paoli F."/>
            <person name="Bruttini M."/>
            <person name="Carapelli A."/>
            <person name="Frati F."/>
            <person name="Nardi F."/>
        </authorList>
    </citation>
    <scope>NUCLEOTIDE SEQUENCE [LARGE SCALE GENOMIC DNA]</scope>
    <source>
        <strain evidence="8">DMR45628</strain>
    </source>
</reference>
<evidence type="ECO:0000256" key="2">
    <source>
        <dbReference type="ARBA" id="ARBA00006565"/>
    </source>
</evidence>
<comment type="similarity">
    <text evidence="2">Belongs to the DRAM/TMEM150 family.</text>
</comment>
<evidence type="ECO:0000256" key="4">
    <source>
        <dbReference type="ARBA" id="ARBA00022989"/>
    </source>
</evidence>
<evidence type="ECO:0000256" key="3">
    <source>
        <dbReference type="ARBA" id="ARBA00022692"/>
    </source>
</evidence>
<gene>
    <name evidence="8" type="ORF">QE152_g23728</name>
</gene>
<dbReference type="PANTHER" id="PTHR21324:SF2">
    <property type="entry name" value="EG:22E5.9 PROTEIN"/>
    <property type="match status" value="1"/>
</dbReference>
<comment type="subcellular location">
    <subcellularLocation>
        <location evidence="1">Endomembrane system</location>
        <topology evidence="1">Multi-pass membrane protein</topology>
    </subcellularLocation>
</comment>
<feature type="domain" description="CWH43-like N-terminal" evidence="7">
    <location>
        <begin position="8"/>
        <end position="232"/>
    </location>
</feature>
<name>A0AAW1KHJ7_POPJA</name>
<proteinExistence type="inferred from homology"/>
<comment type="caution">
    <text evidence="8">The sequence shown here is derived from an EMBL/GenBank/DDBJ whole genome shotgun (WGS) entry which is preliminary data.</text>
</comment>
<feature type="transmembrane region" description="Helical" evidence="6">
    <location>
        <begin position="206"/>
        <end position="226"/>
    </location>
</feature>